<dbReference type="OrthoDB" id="5871067at2759"/>
<dbReference type="InterPro" id="IPR012337">
    <property type="entry name" value="RNaseH-like_sf"/>
</dbReference>
<evidence type="ECO:0000313" key="2">
    <source>
        <dbReference type="Proteomes" id="UP000887013"/>
    </source>
</evidence>
<dbReference type="GO" id="GO:0003676">
    <property type="term" value="F:nucleic acid binding"/>
    <property type="evidence" value="ECO:0007669"/>
    <property type="project" value="InterPro"/>
</dbReference>
<sequence>MKGFDRQFILRWMLEQGQCPRVIPNGSKVMCIALSALSIRITDSINFLPKPLSKLPKTFGLEELAKENFSYLFNCPANQSYVGSFPSSDLFTPSTMSTGDRENFFPWSDVDILRRCCKIFREEFQSVTGVDPFP</sequence>
<dbReference type="Gene3D" id="3.30.420.10">
    <property type="entry name" value="Ribonuclease H-like superfamily/Ribonuclease H"/>
    <property type="match status" value="1"/>
</dbReference>
<dbReference type="Proteomes" id="UP000887013">
    <property type="component" value="Unassembled WGS sequence"/>
</dbReference>
<dbReference type="InterPro" id="IPR036397">
    <property type="entry name" value="RNaseH_sf"/>
</dbReference>
<dbReference type="PANTHER" id="PTHR33568:SF3">
    <property type="entry name" value="DNA-DIRECTED DNA POLYMERASE"/>
    <property type="match status" value="1"/>
</dbReference>
<dbReference type="PANTHER" id="PTHR33568">
    <property type="entry name" value="DNA POLYMERASE"/>
    <property type="match status" value="1"/>
</dbReference>
<protein>
    <submittedName>
        <fullName evidence="1">DNA_pol_B_2 domain-containing protein</fullName>
    </submittedName>
</protein>
<dbReference type="EMBL" id="BMAW01026040">
    <property type="protein sequence ID" value="GFT95124.1"/>
    <property type="molecule type" value="Genomic_DNA"/>
</dbReference>
<keyword evidence="2" id="KW-1185">Reference proteome</keyword>
<organism evidence="1 2">
    <name type="scientific">Nephila pilipes</name>
    <name type="common">Giant wood spider</name>
    <name type="synonym">Nephila maculata</name>
    <dbReference type="NCBI Taxonomy" id="299642"/>
    <lineage>
        <taxon>Eukaryota</taxon>
        <taxon>Metazoa</taxon>
        <taxon>Ecdysozoa</taxon>
        <taxon>Arthropoda</taxon>
        <taxon>Chelicerata</taxon>
        <taxon>Arachnida</taxon>
        <taxon>Araneae</taxon>
        <taxon>Araneomorphae</taxon>
        <taxon>Entelegynae</taxon>
        <taxon>Araneoidea</taxon>
        <taxon>Nephilidae</taxon>
        <taxon>Nephila</taxon>
    </lineage>
</organism>
<dbReference type="AlphaFoldDB" id="A0A8X6U9I4"/>
<name>A0A8X6U9I4_NEPPI</name>
<proteinExistence type="predicted"/>
<dbReference type="SUPFAM" id="SSF53098">
    <property type="entry name" value="Ribonuclease H-like"/>
    <property type="match status" value="1"/>
</dbReference>
<evidence type="ECO:0000313" key="1">
    <source>
        <dbReference type="EMBL" id="GFT95124.1"/>
    </source>
</evidence>
<comment type="caution">
    <text evidence="1">The sequence shown here is derived from an EMBL/GenBank/DDBJ whole genome shotgun (WGS) entry which is preliminary data.</text>
</comment>
<accession>A0A8X6U9I4</accession>
<reference evidence="1" key="1">
    <citation type="submission" date="2020-08" db="EMBL/GenBank/DDBJ databases">
        <title>Multicomponent nature underlies the extraordinary mechanical properties of spider dragline silk.</title>
        <authorList>
            <person name="Kono N."/>
            <person name="Nakamura H."/>
            <person name="Mori M."/>
            <person name="Yoshida Y."/>
            <person name="Ohtoshi R."/>
            <person name="Malay A.D."/>
            <person name="Moran D.A.P."/>
            <person name="Tomita M."/>
            <person name="Numata K."/>
            <person name="Arakawa K."/>
        </authorList>
    </citation>
    <scope>NUCLEOTIDE SEQUENCE</scope>
</reference>
<gene>
    <name evidence="1" type="primary">AVEN_3273_1</name>
    <name evidence="1" type="ORF">NPIL_225311</name>
</gene>